<dbReference type="Proteomes" id="UP000593567">
    <property type="component" value="Unassembled WGS sequence"/>
</dbReference>
<evidence type="ECO:0000256" key="1">
    <source>
        <dbReference type="ARBA" id="ARBA00022659"/>
    </source>
</evidence>
<keyword evidence="2" id="KW-0677">Repeat</keyword>
<dbReference type="Gene3D" id="2.10.70.10">
    <property type="entry name" value="Complement Module, domain 1"/>
    <property type="match status" value="1"/>
</dbReference>
<accession>A0A7J7KMQ2</accession>
<organism evidence="7 8">
    <name type="scientific">Bugula neritina</name>
    <name type="common">Brown bryozoan</name>
    <name type="synonym">Sertularia neritina</name>
    <dbReference type="NCBI Taxonomy" id="10212"/>
    <lineage>
        <taxon>Eukaryota</taxon>
        <taxon>Metazoa</taxon>
        <taxon>Spiralia</taxon>
        <taxon>Lophotrochozoa</taxon>
        <taxon>Bryozoa</taxon>
        <taxon>Gymnolaemata</taxon>
        <taxon>Cheilostomatida</taxon>
        <taxon>Flustrina</taxon>
        <taxon>Buguloidea</taxon>
        <taxon>Bugulidae</taxon>
        <taxon>Bugula</taxon>
    </lineage>
</organism>
<dbReference type="SUPFAM" id="SSF57535">
    <property type="entry name" value="Complement control module/SCR domain"/>
    <property type="match status" value="1"/>
</dbReference>
<dbReference type="CDD" id="cd00033">
    <property type="entry name" value="CCP"/>
    <property type="match status" value="1"/>
</dbReference>
<dbReference type="PANTHER" id="PTHR19325">
    <property type="entry name" value="COMPLEMENT COMPONENT-RELATED SUSHI DOMAIN-CONTAINING"/>
    <property type="match status" value="1"/>
</dbReference>
<dbReference type="InterPro" id="IPR000436">
    <property type="entry name" value="Sushi_SCR_CCP_dom"/>
</dbReference>
<comment type="caution">
    <text evidence="7">The sequence shown here is derived from an EMBL/GenBank/DDBJ whole genome shotgun (WGS) entry which is preliminary data.</text>
</comment>
<keyword evidence="1 5" id="KW-0768">Sushi</keyword>
<evidence type="ECO:0000256" key="5">
    <source>
        <dbReference type="PROSITE-ProRule" id="PRU00302"/>
    </source>
</evidence>
<evidence type="ECO:0000256" key="2">
    <source>
        <dbReference type="ARBA" id="ARBA00022737"/>
    </source>
</evidence>
<comment type="caution">
    <text evidence="5">Lacks conserved residue(s) required for the propagation of feature annotation.</text>
</comment>
<evidence type="ECO:0000256" key="3">
    <source>
        <dbReference type="ARBA" id="ARBA00023157"/>
    </source>
</evidence>
<keyword evidence="3" id="KW-1015">Disulfide bond</keyword>
<dbReference type="PROSITE" id="PS50923">
    <property type="entry name" value="SUSHI"/>
    <property type="match status" value="1"/>
</dbReference>
<sequence>MSITATPKAWIANDKSAEFEFARDESVVFTCNSQTYPYPYSIQMKIIIQDDFGNNETLPVDESWILKTDITSNDVDTHYQAVRISSMQDVFINDLGWIGCRVDFPSPTPLTVAIQVNVSDGRFANEDCIEKSIELGGVCSVKCNTGYTHAPEFTGYLCTSNKQWVPDPYSTLCKPVTCTGVLPPILGHGRYDNHKCQDPALFREYGDQCNVICNQGYFLVKKIVYTCLDFGNWSNGNKKSQCTYPLAPKDVEILVQPPPKEHEITIKWTPTFYSFVELSCNRICCGGNNKFTLDTPPFVLEDVRSGTKCIFKMRSVLSDDPVYVIRSTEAVKEVDTYPSQLRGISAVFEDENSDLGLCFNIQAALNIAEGDLEKVVVYVSVNKDLGEPMELEKDTVNVTDRENSMLFTNYEVPPQFVTNGALYEIYGHTLGFTGLLSPPINTSITLRES</sequence>
<evidence type="ECO:0000313" key="8">
    <source>
        <dbReference type="Proteomes" id="UP000593567"/>
    </source>
</evidence>
<dbReference type="EMBL" id="VXIV02000261">
    <property type="protein sequence ID" value="KAF6039439.1"/>
    <property type="molecule type" value="Genomic_DNA"/>
</dbReference>
<evidence type="ECO:0000313" key="7">
    <source>
        <dbReference type="EMBL" id="KAF6039439.1"/>
    </source>
</evidence>
<keyword evidence="4" id="KW-0325">Glycoprotein</keyword>
<dbReference type="InterPro" id="IPR050350">
    <property type="entry name" value="Compl-Cell_Adhes-Reg"/>
</dbReference>
<name>A0A7J7KMQ2_BUGNE</name>
<evidence type="ECO:0000259" key="6">
    <source>
        <dbReference type="PROSITE" id="PS50923"/>
    </source>
</evidence>
<dbReference type="Pfam" id="PF00084">
    <property type="entry name" value="Sushi"/>
    <property type="match status" value="1"/>
</dbReference>
<gene>
    <name evidence="7" type="ORF">EB796_002250</name>
</gene>
<proteinExistence type="predicted"/>
<protein>
    <submittedName>
        <fullName evidence="7">SVEP1</fullName>
    </submittedName>
</protein>
<dbReference type="InterPro" id="IPR035976">
    <property type="entry name" value="Sushi/SCR/CCP_sf"/>
</dbReference>
<evidence type="ECO:0000256" key="4">
    <source>
        <dbReference type="ARBA" id="ARBA00023180"/>
    </source>
</evidence>
<keyword evidence="8" id="KW-1185">Reference proteome</keyword>
<reference evidence="7" key="1">
    <citation type="submission" date="2020-06" db="EMBL/GenBank/DDBJ databases">
        <title>Draft genome of Bugula neritina, a colonial animal packing powerful symbionts and potential medicines.</title>
        <authorList>
            <person name="Rayko M."/>
        </authorList>
    </citation>
    <scope>NUCLEOTIDE SEQUENCE [LARGE SCALE GENOMIC DNA]</scope>
    <source>
        <strain evidence="7">Kwan_BN1</strain>
    </source>
</reference>
<dbReference type="PANTHER" id="PTHR19325:SF560">
    <property type="entry name" value="SUSHI, VON WILLEBRAND FACTOR TYPE A, EGF AND PENTRAXIN DOMAIN-CONTAINING PROTEIN 1"/>
    <property type="match status" value="1"/>
</dbReference>
<dbReference type="AlphaFoldDB" id="A0A7J7KMQ2"/>
<feature type="domain" description="Sushi" evidence="6">
    <location>
        <begin position="176"/>
        <end position="244"/>
    </location>
</feature>